<dbReference type="PANTHER" id="PTHR48078">
    <property type="entry name" value="THREONINE DEHYDRATASE, MITOCHONDRIAL-RELATED"/>
    <property type="match status" value="1"/>
</dbReference>
<evidence type="ECO:0000256" key="2">
    <source>
        <dbReference type="ARBA" id="ARBA00022898"/>
    </source>
</evidence>
<keyword evidence="2 4" id="KW-0663">Pyridoxal phosphate</keyword>
<evidence type="ECO:0000256" key="1">
    <source>
        <dbReference type="ARBA" id="ARBA00001933"/>
    </source>
</evidence>
<protein>
    <recommendedName>
        <fullName evidence="4">Probable D-serine dehydratase</fullName>
        <ecNumber evidence="4">4.3.1.18</ecNumber>
    </recommendedName>
    <alternativeName>
        <fullName evidence="4">D-serine deaminase</fullName>
        <shortName evidence="4">DSD</shortName>
    </alternativeName>
</protein>
<evidence type="ECO:0000256" key="4">
    <source>
        <dbReference type="HAMAP-Rule" id="MF_01030"/>
    </source>
</evidence>
<dbReference type="Proteomes" id="UP001549036">
    <property type="component" value="Unassembled WGS sequence"/>
</dbReference>
<feature type="domain" description="Tryptophan synthase beta chain-like PALP" evidence="5">
    <location>
        <begin position="43"/>
        <end position="352"/>
    </location>
</feature>
<evidence type="ECO:0000313" key="6">
    <source>
        <dbReference type="EMBL" id="MET3595228.1"/>
    </source>
</evidence>
<dbReference type="SUPFAM" id="SSF53686">
    <property type="entry name" value="Tryptophan synthase beta subunit-like PLP-dependent enzymes"/>
    <property type="match status" value="1"/>
</dbReference>
<keyword evidence="7" id="KW-1185">Reference proteome</keyword>
<evidence type="ECO:0000256" key="3">
    <source>
        <dbReference type="ARBA" id="ARBA00023239"/>
    </source>
</evidence>
<dbReference type="EMBL" id="JBEPLM010000009">
    <property type="protein sequence ID" value="MET3595228.1"/>
    <property type="molecule type" value="Genomic_DNA"/>
</dbReference>
<evidence type="ECO:0000313" key="7">
    <source>
        <dbReference type="Proteomes" id="UP001549036"/>
    </source>
</evidence>
<dbReference type="InterPro" id="IPR050147">
    <property type="entry name" value="Ser/Thr_Dehydratase"/>
</dbReference>
<comment type="cofactor">
    <cofactor evidence="1 4">
        <name>pyridoxal 5'-phosphate</name>
        <dbReference type="ChEBI" id="CHEBI:597326"/>
    </cofactor>
</comment>
<feature type="modified residue" description="N6-(pyridoxal phosphate)lysine" evidence="4">
    <location>
        <position position="76"/>
    </location>
</feature>
<dbReference type="HAMAP" id="MF_01030">
    <property type="entry name" value="D_Ser_dehydrat"/>
    <property type="match status" value="1"/>
</dbReference>
<dbReference type="InterPro" id="IPR011780">
    <property type="entry name" value="D_Ser_am_lyase"/>
</dbReference>
<accession>A0ABV2HXE0</accession>
<gene>
    <name evidence="4" type="primary">dsdA</name>
    <name evidence="6" type="ORF">ABID26_004640</name>
</gene>
<name>A0ABV2HXE0_9HYPH</name>
<dbReference type="InterPro" id="IPR036052">
    <property type="entry name" value="TrpB-like_PALP_sf"/>
</dbReference>
<dbReference type="NCBIfam" id="TIGR02035">
    <property type="entry name" value="D_Ser_am_lyase"/>
    <property type="match status" value="1"/>
</dbReference>
<sequence>MAQSHGTRAYQDDIADAQRRLREARHHLQDAFPVTRGRATVVESPFLAVENLAKRWNIPHWYIKADHSLPIAGSIKARGGFNEVLAFAERVAAENGLARTSTERPNYTHSHARSVFSHYSVVVGSTGNLGLSVGMIASSLGFRTIVHMSRDAKTWKKNLLRANGVEVVEHAGDYSIAVQQGRQAAEADPKCHFVDDEHSIDLFAGYGAAAAELGSQLEKRGIVVDDDHPLFVYVPCGVGGAPGGITYGLKSLFGRSVHCFWAEPSASPCMLLQLLMGVHRPVSVYDIGLDNVTEADGLAVGSASPFVAPLMADKVSGIFTANDGHMLDMMLNAHEVEGLQVEPSAAIAFLGPLFLTGSKEGRHYVQAQGLGRALPNATHVSWTTGGSLVPAVEWHLLYERAEAFRGQVMALVDSWKQ</sequence>
<organism evidence="6 7">
    <name type="scientific">Mesorhizobium shonense</name>
    <dbReference type="NCBI Taxonomy" id="1209948"/>
    <lineage>
        <taxon>Bacteria</taxon>
        <taxon>Pseudomonadati</taxon>
        <taxon>Pseudomonadota</taxon>
        <taxon>Alphaproteobacteria</taxon>
        <taxon>Hyphomicrobiales</taxon>
        <taxon>Phyllobacteriaceae</taxon>
        <taxon>Mesorhizobium</taxon>
    </lineage>
</organism>
<dbReference type="NCBIfam" id="NF002823">
    <property type="entry name" value="PRK02991.1"/>
    <property type="match status" value="1"/>
</dbReference>
<dbReference type="PANTHER" id="PTHR48078:SF9">
    <property type="entry name" value="D-SERINE DEHYDRATASE"/>
    <property type="match status" value="1"/>
</dbReference>
<dbReference type="Gene3D" id="3.40.50.1100">
    <property type="match status" value="2"/>
</dbReference>
<dbReference type="EC" id="4.3.1.18" evidence="4"/>
<dbReference type="InterPro" id="IPR001926">
    <property type="entry name" value="TrpB-like_PALP"/>
</dbReference>
<keyword evidence="3 4" id="KW-0456">Lyase</keyword>
<dbReference type="Pfam" id="PF00291">
    <property type="entry name" value="PALP"/>
    <property type="match status" value="1"/>
</dbReference>
<evidence type="ECO:0000259" key="5">
    <source>
        <dbReference type="Pfam" id="PF00291"/>
    </source>
</evidence>
<proteinExistence type="inferred from homology"/>
<reference evidence="6 7" key="1">
    <citation type="submission" date="2024-06" db="EMBL/GenBank/DDBJ databases">
        <title>Genomic Encyclopedia of Type Strains, Phase IV (KMG-IV): sequencing the most valuable type-strain genomes for metagenomic binning, comparative biology and taxonomic classification.</title>
        <authorList>
            <person name="Goeker M."/>
        </authorList>
    </citation>
    <scope>NUCLEOTIDE SEQUENCE [LARGE SCALE GENOMIC DNA]</scope>
    <source>
        <strain evidence="6 7">DSM 29846</strain>
    </source>
</reference>
<comment type="caution">
    <text evidence="6">The sequence shown here is derived from an EMBL/GenBank/DDBJ whole genome shotgun (WGS) entry which is preliminary data.</text>
</comment>
<comment type="catalytic activity">
    <reaction evidence="4">
        <text>D-serine = pyruvate + NH4(+)</text>
        <dbReference type="Rhea" id="RHEA:13977"/>
        <dbReference type="ChEBI" id="CHEBI:15361"/>
        <dbReference type="ChEBI" id="CHEBI:28938"/>
        <dbReference type="ChEBI" id="CHEBI:35247"/>
        <dbReference type="EC" id="4.3.1.18"/>
    </reaction>
</comment>
<comment type="similarity">
    <text evidence="4">Belongs to the serine/threonine dehydratase family. DsdA subfamily.</text>
</comment>
<dbReference type="GO" id="GO:0008721">
    <property type="term" value="F:D-serine ammonia-lyase activity"/>
    <property type="evidence" value="ECO:0007669"/>
    <property type="project" value="UniProtKB-EC"/>
</dbReference>